<dbReference type="Proteomes" id="UP001590950">
    <property type="component" value="Unassembled WGS sequence"/>
</dbReference>
<dbReference type="EMBL" id="JBEFKJ010000020">
    <property type="protein sequence ID" value="KAL2040627.1"/>
    <property type="molecule type" value="Genomic_DNA"/>
</dbReference>
<feature type="compositionally biased region" description="Low complexity" evidence="1">
    <location>
        <begin position="1"/>
        <end position="10"/>
    </location>
</feature>
<evidence type="ECO:0000256" key="1">
    <source>
        <dbReference type="SAM" id="MobiDB-lite"/>
    </source>
</evidence>
<evidence type="ECO:0000313" key="2">
    <source>
        <dbReference type="EMBL" id="KAL2040627.1"/>
    </source>
</evidence>
<name>A0ABR4A3Z6_9LECA</name>
<evidence type="ECO:0008006" key="4">
    <source>
        <dbReference type="Google" id="ProtNLM"/>
    </source>
</evidence>
<gene>
    <name evidence="2" type="ORF">N7G274_006606</name>
</gene>
<comment type="caution">
    <text evidence="2">The sequence shown here is derived from an EMBL/GenBank/DDBJ whole genome shotgun (WGS) entry which is preliminary data.</text>
</comment>
<accession>A0ABR4A3Z6</accession>
<feature type="region of interest" description="Disordered" evidence="1">
    <location>
        <begin position="1"/>
        <end position="37"/>
    </location>
</feature>
<evidence type="ECO:0000313" key="3">
    <source>
        <dbReference type="Proteomes" id="UP001590950"/>
    </source>
</evidence>
<sequence length="294" mass="31945">MSSRSSKGKGVVAGGSGKGDGGGKGGGPSKGPRAPLNNIANVQPMLSFYVRITPLAPDYSERGPRQSRGQRYWEPPNRVNDFMPGDDPSLLFRWMGGRLSAVPTDDNVCGVNLTKYCTATVFTQRPDTPHLLAVPFDASSRDVNTVGINWRPLTFDHEQVGDTNTYLSYVTSSGAEQHLAAHGSQHWIGQLLPAWYDCDTGTEESTRIQGGLIGELPLLFALAAFSAPPSRLSVLTNSLQPGAWVPHQYQYPSGHVSQRGMVVTIYFDPRNPVHSTKTLLDKLERGDFGPFYGP</sequence>
<feature type="region of interest" description="Disordered" evidence="1">
    <location>
        <begin position="57"/>
        <end position="80"/>
    </location>
</feature>
<organism evidence="2 3">
    <name type="scientific">Stereocaulon virgatum</name>
    <dbReference type="NCBI Taxonomy" id="373712"/>
    <lineage>
        <taxon>Eukaryota</taxon>
        <taxon>Fungi</taxon>
        <taxon>Dikarya</taxon>
        <taxon>Ascomycota</taxon>
        <taxon>Pezizomycotina</taxon>
        <taxon>Lecanoromycetes</taxon>
        <taxon>OSLEUM clade</taxon>
        <taxon>Lecanoromycetidae</taxon>
        <taxon>Lecanorales</taxon>
        <taxon>Lecanorineae</taxon>
        <taxon>Stereocaulaceae</taxon>
        <taxon>Stereocaulon</taxon>
    </lineage>
</organism>
<protein>
    <recommendedName>
        <fullName evidence="4">Capsid protein</fullName>
    </recommendedName>
</protein>
<feature type="compositionally biased region" description="Gly residues" evidence="1">
    <location>
        <begin position="11"/>
        <end position="29"/>
    </location>
</feature>
<keyword evidence="3" id="KW-1185">Reference proteome</keyword>
<reference evidence="2 3" key="1">
    <citation type="submission" date="2024-09" db="EMBL/GenBank/DDBJ databases">
        <title>Rethinking Asexuality: The Enigmatic Case of Functional Sexual Genes in Lepraria (Stereocaulaceae).</title>
        <authorList>
            <person name="Doellman M."/>
            <person name="Sun Y."/>
            <person name="Barcenas-Pena A."/>
            <person name="Lumbsch H.T."/>
            <person name="Grewe F."/>
        </authorList>
    </citation>
    <scope>NUCLEOTIDE SEQUENCE [LARGE SCALE GENOMIC DNA]</scope>
    <source>
        <strain evidence="2 3">Mercado 3170</strain>
    </source>
</reference>
<proteinExistence type="predicted"/>